<keyword evidence="2" id="KW-1185">Reference proteome</keyword>
<protein>
    <submittedName>
        <fullName evidence="1">Uncharacterized protein</fullName>
    </submittedName>
</protein>
<organism evidence="1 2">
    <name type="scientific">Naganishia adeliensis</name>
    <dbReference type="NCBI Taxonomy" id="92952"/>
    <lineage>
        <taxon>Eukaryota</taxon>
        <taxon>Fungi</taxon>
        <taxon>Dikarya</taxon>
        <taxon>Basidiomycota</taxon>
        <taxon>Agaricomycotina</taxon>
        <taxon>Tremellomycetes</taxon>
        <taxon>Filobasidiales</taxon>
        <taxon>Filobasidiaceae</taxon>
        <taxon>Naganishia</taxon>
    </lineage>
</organism>
<proteinExistence type="predicted"/>
<name>A0ACC2X221_9TREE</name>
<dbReference type="EMBL" id="JASBWS010000001">
    <property type="protein sequence ID" value="KAJ9117808.1"/>
    <property type="molecule type" value="Genomic_DNA"/>
</dbReference>
<dbReference type="Proteomes" id="UP001230649">
    <property type="component" value="Unassembled WGS sequence"/>
</dbReference>
<accession>A0ACC2X221</accession>
<comment type="caution">
    <text evidence="1">The sequence shown here is derived from an EMBL/GenBank/DDBJ whole genome shotgun (WGS) entry which is preliminary data.</text>
</comment>
<evidence type="ECO:0000313" key="2">
    <source>
        <dbReference type="Proteomes" id="UP001230649"/>
    </source>
</evidence>
<evidence type="ECO:0000313" key="1">
    <source>
        <dbReference type="EMBL" id="KAJ9117808.1"/>
    </source>
</evidence>
<sequence length="842" mass="91866">MSSLPNAFVTLLNSSSYLPGALVLCHALNDLHPQPRKIDFQTVCIVTPETVDVGSIKQLRQAFDVVIGVEVITSGAEGEDGLNLMGRPDLHSALTKLHIFRLQQHFRKVVYLDADVLPLRPISHLFNLPEHFYASPDIGWPDCFNSGVMVFTPRQEDFDGMMGLMKAARDGERSDGLGIGNGNGSFDGADQGLLNEWFSEEGGGGDWHRLSFTYNATPSATYTYLPAYRRYGSKINCVHFIGNNKPWRSITTRPARAPVPTNQDQGFDYPALVDKWFAVYDKHMRPMGSDVQTQTFSVPENVAVWNRPALATVEGRADLQEMQTGQKAKKRVSFLGQPSDDAENAHLSGYFSLPLNGRIDLMRPQPVPEVGKPDEEPPVEPLPSASASPPMIAQVLPTQLPERQPSPPAVWDARYSAPPQRSGSQYGEMRAANFNHYENAWDKPLGQHHENDWNPVNSYPVLPESVKQDQWYAGTFEIAPDRSKIKDVFPWETESRPTPARRFPRGDTPPPAGSVPVVAVQDPTPPNQTPAVEQPRRDFFDAHAPQPQRNLSFAEAMRSGAYRNAWDDVPAIKNYASRHGGRPSASSLEGPLSPGVKNHHTTESIHGLPDVANEGKRASKGKERDDHIDRRRETSRDGDDEETESSAEEEYNHSKRPIKLKQNSSAGSESAVRQPHSRQQSNSSVGTAGKRSYTERAAQTDRIEVKHQQVQVGSSATQGGQAPTSTLTSSGHPVRPLYARDSQGYSSVTSDVTPVASRRASSETLISSPTVNVVSPSGLAAIMSSTTAGESAGSIGKLHSIGEGGQSDNGASTAGGSTPTTAPRRVGRVFDPSTDIDVSADR</sequence>
<reference evidence="1" key="1">
    <citation type="submission" date="2023-04" db="EMBL/GenBank/DDBJ databases">
        <title>Draft Genome sequencing of Naganishia species isolated from polar environments using Oxford Nanopore Technology.</title>
        <authorList>
            <person name="Leo P."/>
            <person name="Venkateswaran K."/>
        </authorList>
    </citation>
    <scope>NUCLEOTIDE SEQUENCE</scope>
    <source>
        <strain evidence="1">MNA-CCFEE 5262</strain>
    </source>
</reference>
<gene>
    <name evidence="1" type="ORF">QFC20_000088</name>
</gene>